<keyword evidence="2" id="KW-0969">Cilium</keyword>
<dbReference type="EMBL" id="BAOS01000004">
    <property type="protein sequence ID" value="GAX59814.1"/>
    <property type="molecule type" value="Genomic_DNA"/>
</dbReference>
<dbReference type="GO" id="GO:0071973">
    <property type="term" value="P:bacterial-type flagellum-dependent cell motility"/>
    <property type="evidence" value="ECO:0007669"/>
    <property type="project" value="InterPro"/>
</dbReference>
<protein>
    <submittedName>
        <fullName evidence="2">Flagellin and related hook-associated protein</fullName>
    </submittedName>
</protein>
<evidence type="ECO:0000313" key="3">
    <source>
        <dbReference type="Proteomes" id="UP000218542"/>
    </source>
</evidence>
<feature type="domain" description="Flagellin N-terminal" evidence="1">
    <location>
        <begin position="9"/>
        <end position="127"/>
    </location>
</feature>
<gene>
    <name evidence="2" type="ORF">SCALIN_C04_0302</name>
</gene>
<dbReference type="NCBIfam" id="TIGR02550">
    <property type="entry name" value="flagell_flgL"/>
    <property type="match status" value="1"/>
</dbReference>
<dbReference type="PANTHER" id="PTHR42792:SF1">
    <property type="entry name" value="FLAGELLAR HOOK-ASSOCIATED PROTEIN 3"/>
    <property type="match status" value="1"/>
</dbReference>
<evidence type="ECO:0000259" key="1">
    <source>
        <dbReference type="Pfam" id="PF00669"/>
    </source>
</evidence>
<dbReference type="InterPro" id="IPR001492">
    <property type="entry name" value="Flagellin"/>
</dbReference>
<dbReference type="GO" id="GO:0009424">
    <property type="term" value="C:bacterial-type flagellum hook"/>
    <property type="evidence" value="ECO:0007669"/>
    <property type="project" value="InterPro"/>
</dbReference>
<dbReference type="OrthoDB" id="253391at2"/>
<dbReference type="InterPro" id="IPR001029">
    <property type="entry name" value="Flagellin_N"/>
</dbReference>
<dbReference type="GO" id="GO:0005198">
    <property type="term" value="F:structural molecule activity"/>
    <property type="evidence" value="ECO:0007669"/>
    <property type="project" value="InterPro"/>
</dbReference>
<evidence type="ECO:0000313" key="2">
    <source>
        <dbReference type="EMBL" id="GAX59814.1"/>
    </source>
</evidence>
<name>A0A286TVD4_9BACT</name>
<dbReference type="Proteomes" id="UP000218542">
    <property type="component" value="Unassembled WGS sequence"/>
</dbReference>
<dbReference type="Pfam" id="PF00669">
    <property type="entry name" value="Flagellin_N"/>
    <property type="match status" value="1"/>
</dbReference>
<dbReference type="RefSeq" id="WP_096892944.1">
    <property type="nucleotide sequence ID" value="NZ_BAOS01000004.1"/>
</dbReference>
<dbReference type="Gene3D" id="1.20.1330.10">
    <property type="entry name" value="f41 fragment of flagellin, N-terminal domain"/>
    <property type="match status" value="1"/>
</dbReference>
<dbReference type="SUPFAM" id="SSF64518">
    <property type="entry name" value="Phase 1 flagellin"/>
    <property type="match status" value="1"/>
</dbReference>
<keyword evidence="3" id="KW-1185">Reference proteome</keyword>
<dbReference type="AlphaFoldDB" id="A0A286TVD4"/>
<keyword evidence="2" id="KW-0282">Flagellum</keyword>
<accession>A0A286TVD4</accession>
<comment type="caution">
    <text evidence="2">The sequence shown here is derived from an EMBL/GenBank/DDBJ whole genome shotgun (WGS) entry which is preliminary data.</text>
</comment>
<dbReference type="PANTHER" id="PTHR42792">
    <property type="entry name" value="FLAGELLIN"/>
    <property type="match status" value="1"/>
</dbReference>
<sequence>MTTRVNLETFINTTLSNVMQSTSNMNKLQEQISTGKKINRPSDDPAGAKKILSLRTEDLRLDQYASNIKTATQSLDFNASVLQNTSDILQRITDLTMQGVSDSTDQNGKKIIANEINQLLETILQTGNSKRLGRYAFGGTETTTEPFEATRNSSGNVSAVTYKGNRETIEYNIGAGIKAVVNLTGDEVFMRSKLFNTIIKIRDNLSDGAVTFARNELNNLDAASKDILNGIAKAGGIANTLELSGNRITDTKLSLQEVLASTESADIAELVLKLSEQQNIFEASLASGSYIFKTSILNYL</sequence>
<keyword evidence="2" id="KW-0966">Cell projection</keyword>
<organism evidence="2 3">
    <name type="scientific">Candidatus Scalindua japonica</name>
    <dbReference type="NCBI Taxonomy" id="1284222"/>
    <lineage>
        <taxon>Bacteria</taxon>
        <taxon>Pseudomonadati</taxon>
        <taxon>Planctomycetota</taxon>
        <taxon>Candidatus Brocadiia</taxon>
        <taxon>Candidatus Brocadiales</taxon>
        <taxon>Candidatus Scalinduaceae</taxon>
        <taxon>Candidatus Scalindua</taxon>
    </lineage>
</organism>
<reference evidence="3" key="1">
    <citation type="journal article" date="2017" name="Environ. Microbiol. Rep.">
        <title>Genetic Diversity of Marine Anaerobic Ammonium-Oxidizing Bacteria as Revealed by Genomic and Proteomic Analyses of 'Candidatus Scalindua japonica'.</title>
        <authorList>
            <person name="Oshiki M."/>
            <person name="Mizuto K."/>
            <person name="Kimura Z."/>
            <person name="Kindaichi T."/>
            <person name="Satoh H."/>
            <person name="Okabe S."/>
        </authorList>
    </citation>
    <scope>NUCLEOTIDE SEQUENCE [LARGE SCALE GENOMIC DNA]</scope>
    <source>
        <strain evidence="3">husup-a2</strain>
    </source>
</reference>
<proteinExistence type="predicted"/>
<dbReference type="InterPro" id="IPR013384">
    <property type="entry name" value="Flagell_FlgL"/>
</dbReference>